<feature type="compositionally biased region" description="Basic and acidic residues" evidence="1">
    <location>
        <begin position="59"/>
        <end position="74"/>
    </location>
</feature>
<proteinExistence type="predicted"/>
<organism evidence="2 3">
    <name type="scientific">Xanthomonas oryzae pv. leersiae</name>
    <dbReference type="NCBI Taxonomy" id="3112258"/>
    <lineage>
        <taxon>Bacteria</taxon>
        <taxon>Pseudomonadati</taxon>
        <taxon>Pseudomonadota</taxon>
        <taxon>Gammaproteobacteria</taxon>
        <taxon>Lysobacterales</taxon>
        <taxon>Lysobacteraceae</taxon>
        <taxon>Xanthomonas</taxon>
    </lineage>
</organism>
<dbReference type="Proteomes" id="UP001228059">
    <property type="component" value="Chromosome"/>
</dbReference>
<evidence type="ECO:0000256" key="1">
    <source>
        <dbReference type="SAM" id="MobiDB-lite"/>
    </source>
</evidence>
<feature type="compositionally biased region" description="Basic and acidic residues" evidence="1">
    <location>
        <begin position="164"/>
        <end position="173"/>
    </location>
</feature>
<sequence length="188" mass="21444">MAKFRRSKRHCSERCDTPPFQASLFRGSLEGLGSAPRSRRVSFGSWVGVQGKSHPAGLDSREKHEKYPDGKYKASSENRKVMIEEYGRKTAERLYERFQGAPLPKEYKTNLKAGSPSYMRIRGDEKERKKEGVVALKHYEYLARDAKDPKVNYEHKTLYAPKEVRRSRLRELEADADQEQGGASSSGS</sequence>
<dbReference type="NCBIfam" id="NF041376">
    <property type="entry name" value="XopW"/>
    <property type="match status" value="1"/>
</dbReference>
<accession>A0AAJ6GRN1</accession>
<feature type="region of interest" description="Disordered" evidence="1">
    <location>
        <begin position="164"/>
        <end position="188"/>
    </location>
</feature>
<dbReference type="RefSeq" id="WP_285956786.1">
    <property type="nucleotide sequence ID" value="NZ_CP127225.1"/>
</dbReference>
<name>A0AAJ6GRN1_9XANT</name>
<gene>
    <name evidence="2" type="primary">xopW</name>
    <name evidence="2" type="ORF">QN060_20385</name>
</gene>
<reference evidence="2 3" key="1">
    <citation type="submission" date="2023-05" db="EMBL/GenBank/DDBJ databases">
        <title>Complete Genome Resource of Xanthomonas oryzae pv. leersiae Strain YNJC Isolated From Plateau Japonica Rice in Southwest China.</title>
        <authorList>
            <person name="Aa X."/>
            <person name="Mei L."/>
            <person name="Liu P."/>
            <person name="Yang Y."/>
            <person name="Tang C."/>
            <person name="Zhang F."/>
            <person name="Dong C."/>
            <person name="Wang B."/>
            <person name="Chen X."/>
            <person name="Dai L."/>
        </authorList>
    </citation>
    <scope>NUCLEOTIDE SEQUENCE [LARGE SCALE GENOMIC DNA]</scope>
    <source>
        <strain evidence="2 3">YNJC</strain>
    </source>
</reference>
<evidence type="ECO:0000313" key="2">
    <source>
        <dbReference type="EMBL" id="WIX06398.1"/>
    </source>
</evidence>
<evidence type="ECO:0000313" key="3">
    <source>
        <dbReference type="Proteomes" id="UP001228059"/>
    </source>
</evidence>
<feature type="region of interest" description="Disordered" evidence="1">
    <location>
        <begin position="43"/>
        <end position="74"/>
    </location>
</feature>
<protein>
    <submittedName>
        <fullName evidence="2">Type III secretion system effector XopW</fullName>
    </submittedName>
</protein>
<dbReference type="AlphaFoldDB" id="A0AAJ6GRN1"/>
<dbReference type="EMBL" id="CP127225">
    <property type="protein sequence ID" value="WIX06398.1"/>
    <property type="molecule type" value="Genomic_DNA"/>
</dbReference>